<feature type="compositionally biased region" description="Low complexity" evidence="4">
    <location>
        <begin position="678"/>
        <end position="695"/>
    </location>
</feature>
<dbReference type="GO" id="GO:0030691">
    <property type="term" value="C:Noc2p-Noc3p complex"/>
    <property type="evidence" value="ECO:0007669"/>
    <property type="project" value="TreeGrafter"/>
</dbReference>
<dbReference type="GO" id="GO:0030690">
    <property type="term" value="C:Noc1p-Noc2p complex"/>
    <property type="evidence" value="ECO:0007669"/>
    <property type="project" value="TreeGrafter"/>
</dbReference>
<evidence type="ECO:0000256" key="3">
    <source>
        <dbReference type="ARBA" id="ARBA00023242"/>
    </source>
</evidence>
<dbReference type="PANTHER" id="PTHR12687:SF4">
    <property type="entry name" value="NUCLEOLAR COMPLEX PROTEIN 2 HOMOLOG"/>
    <property type="match status" value="1"/>
</dbReference>
<feature type="region of interest" description="Disordered" evidence="4">
    <location>
        <begin position="47"/>
        <end position="84"/>
    </location>
</feature>
<comment type="similarity">
    <text evidence="2">Belongs to the NOC2 family.</text>
</comment>
<feature type="compositionally biased region" description="Basic residues" evidence="4">
    <location>
        <begin position="626"/>
        <end position="637"/>
    </location>
</feature>
<feature type="compositionally biased region" description="Low complexity" evidence="4">
    <location>
        <begin position="638"/>
        <end position="667"/>
    </location>
</feature>
<name>A0AAD7UAR9_9STRA</name>
<feature type="compositionally biased region" description="Basic residues" evidence="4">
    <location>
        <begin position="488"/>
        <end position="499"/>
    </location>
</feature>
<feature type="compositionally biased region" description="Acidic residues" evidence="4">
    <location>
        <begin position="107"/>
        <end position="150"/>
    </location>
</feature>
<keyword evidence="3" id="KW-0539">Nucleus</keyword>
<sequence>MGKARGVRAKRRVAKKLTKMKGPAAVRDLDVDEFLAGEHMADDAVVVAAEEPPDGGASADEEEDNKGNNAEIADDHQAELDALKDKDPDFYKFLQENDRGLLHFEAEEGDADDEEDDEDDDQQVDDDDDEDDDDEDDEQGEDDDDEEEEDERRAARVVERKVLTSERLEALLASSRQASLRSIKRLIALLRCAVAPPDAADLPFEILEPEVRRRAAEAALDQLAPKFAVVEKKRELYARATVKVILEALRQDGTVLQRIAVAKLRSYVDVVPPKLVTRLIRALVDGWARPIEENEDNEEQVKAERTYQVECYLRLRELIPQEEEYGLRKAYSAFARKVANASHNPAKARKRAASVSFAAACVSQLYAQADAHTAYRVAFAYVRQLALKVRSALAARDAQDVLCWRFLNVARCWASAVSQSARDEHLGPLVFPLCQICFAAAEVAKSPRYAPFRLHLARCLHAVAAAAELYVPTTRILLGVLGDAPSQGKKKKGSPKKKTQQQQPNGGINHQAAQLLAFAIETPDGGGDEVGREACDLLGDWLELVRFSPACPELVLVPILALKKVAKDASPVLRAACSSAVAAMESAADAAKTERDKLQVAPKDLAGTFEPLRPDSAPSVKDRLSQRRHQRDKRRAKLAASAASKSKVPTPSQQQQRKQQQSGAKAPAAKRPRPAIMPVDDAAAAALSAAATSSSPDDDVVTTLNIDDF</sequence>
<evidence type="ECO:0000313" key="5">
    <source>
        <dbReference type="EMBL" id="KAJ8600203.1"/>
    </source>
</evidence>
<accession>A0AAD7UAR9</accession>
<dbReference type="GO" id="GO:0005654">
    <property type="term" value="C:nucleoplasm"/>
    <property type="evidence" value="ECO:0007669"/>
    <property type="project" value="TreeGrafter"/>
</dbReference>
<comment type="caution">
    <text evidence="5">The sequence shown here is derived from an EMBL/GenBank/DDBJ whole genome shotgun (WGS) entry which is preliminary data.</text>
</comment>
<dbReference type="EMBL" id="JAQMWT010000526">
    <property type="protein sequence ID" value="KAJ8600203.1"/>
    <property type="molecule type" value="Genomic_DNA"/>
</dbReference>
<gene>
    <name evidence="5" type="ORF">CTAYLR_002006</name>
</gene>
<dbReference type="Proteomes" id="UP001230188">
    <property type="component" value="Unassembled WGS sequence"/>
</dbReference>
<protein>
    <submittedName>
        <fullName evidence="5">Uncharacterized protein</fullName>
    </submittedName>
</protein>
<evidence type="ECO:0000256" key="1">
    <source>
        <dbReference type="ARBA" id="ARBA00004123"/>
    </source>
</evidence>
<feature type="compositionally biased region" description="Basic residues" evidence="4">
    <location>
        <begin position="1"/>
        <end position="19"/>
    </location>
</feature>
<organism evidence="5 6">
    <name type="scientific">Chrysophaeum taylorii</name>
    <dbReference type="NCBI Taxonomy" id="2483200"/>
    <lineage>
        <taxon>Eukaryota</taxon>
        <taxon>Sar</taxon>
        <taxon>Stramenopiles</taxon>
        <taxon>Ochrophyta</taxon>
        <taxon>Pelagophyceae</taxon>
        <taxon>Pelagomonadales</taxon>
        <taxon>Pelagomonadaceae</taxon>
        <taxon>Chrysophaeum</taxon>
    </lineage>
</organism>
<dbReference type="GO" id="GO:0042273">
    <property type="term" value="P:ribosomal large subunit biogenesis"/>
    <property type="evidence" value="ECO:0007669"/>
    <property type="project" value="TreeGrafter"/>
</dbReference>
<dbReference type="AlphaFoldDB" id="A0AAD7UAR9"/>
<evidence type="ECO:0000256" key="2">
    <source>
        <dbReference type="ARBA" id="ARBA00005907"/>
    </source>
</evidence>
<dbReference type="GO" id="GO:0005730">
    <property type="term" value="C:nucleolus"/>
    <property type="evidence" value="ECO:0007669"/>
    <property type="project" value="TreeGrafter"/>
</dbReference>
<feature type="compositionally biased region" description="Basic and acidic residues" evidence="4">
    <location>
        <begin position="73"/>
        <end position="84"/>
    </location>
</feature>
<feature type="region of interest" description="Disordered" evidence="4">
    <location>
        <begin position="101"/>
        <end position="157"/>
    </location>
</feature>
<dbReference type="Pfam" id="PF03715">
    <property type="entry name" value="Noc2"/>
    <property type="match status" value="1"/>
</dbReference>
<proteinExistence type="inferred from homology"/>
<feature type="region of interest" description="Disordered" evidence="4">
    <location>
        <begin position="484"/>
        <end position="506"/>
    </location>
</feature>
<keyword evidence="6" id="KW-1185">Reference proteome</keyword>
<dbReference type="PANTHER" id="PTHR12687">
    <property type="entry name" value="NUCLEOLAR COMPLEX 2 AND RAD4-RELATED"/>
    <property type="match status" value="1"/>
</dbReference>
<evidence type="ECO:0000256" key="4">
    <source>
        <dbReference type="SAM" id="MobiDB-lite"/>
    </source>
</evidence>
<evidence type="ECO:0000313" key="6">
    <source>
        <dbReference type="Proteomes" id="UP001230188"/>
    </source>
</evidence>
<feature type="region of interest" description="Disordered" evidence="4">
    <location>
        <begin position="1"/>
        <end position="22"/>
    </location>
</feature>
<reference evidence="5" key="1">
    <citation type="submission" date="2023-01" db="EMBL/GenBank/DDBJ databases">
        <title>Metagenome sequencing of chrysophaentin producing Chrysophaeum taylorii.</title>
        <authorList>
            <person name="Davison J."/>
            <person name="Bewley C."/>
        </authorList>
    </citation>
    <scope>NUCLEOTIDE SEQUENCE</scope>
    <source>
        <strain evidence="5">NIES-1699</strain>
    </source>
</reference>
<feature type="region of interest" description="Disordered" evidence="4">
    <location>
        <begin position="604"/>
        <end position="709"/>
    </location>
</feature>
<comment type="subcellular location">
    <subcellularLocation>
        <location evidence="1">Nucleus</location>
    </subcellularLocation>
</comment>
<dbReference type="InterPro" id="IPR005343">
    <property type="entry name" value="Noc2"/>
</dbReference>